<comment type="similarity">
    <text evidence="1">Belongs to the cytochrome P450 family.</text>
</comment>
<accession>A0A8H8RJX7</accession>
<keyword evidence="6" id="KW-0349">Heme</keyword>
<dbReference type="GO" id="GO:0004497">
    <property type="term" value="F:monooxygenase activity"/>
    <property type="evidence" value="ECO:0007669"/>
    <property type="project" value="UniProtKB-KW"/>
</dbReference>
<comment type="cofactor">
    <cofactor evidence="6">
        <name>heme</name>
        <dbReference type="ChEBI" id="CHEBI:30413"/>
    </cofactor>
</comment>
<dbReference type="InterPro" id="IPR036396">
    <property type="entry name" value="Cyt_P450_sf"/>
</dbReference>
<dbReference type="SUPFAM" id="SSF48264">
    <property type="entry name" value="Cytochrome P450"/>
    <property type="match status" value="1"/>
</dbReference>
<dbReference type="InterPro" id="IPR050364">
    <property type="entry name" value="Cytochrome_P450_fung"/>
</dbReference>
<evidence type="ECO:0000256" key="1">
    <source>
        <dbReference type="ARBA" id="ARBA00010617"/>
    </source>
</evidence>
<keyword evidence="4 6" id="KW-0408">Iron</keyword>
<dbReference type="PRINTS" id="PR00385">
    <property type="entry name" value="P450"/>
</dbReference>
<evidence type="ECO:0000256" key="2">
    <source>
        <dbReference type="ARBA" id="ARBA00022723"/>
    </source>
</evidence>
<evidence type="ECO:0000313" key="8">
    <source>
        <dbReference type="Proteomes" id="UP000443090"/>
    </source>
</evidence>
<reference evidence="7 8" key="1">
    <citation type="submission" date="2018-05" db="EMBL/GenBank/DDBJ databases">
        <title>Genome sequencing and assembly of the regulated plant pathogen Lachnellula willkommii and related sister species for the development of diagnostic species identification markers.</title>
        <authorList>
            <person name="Giroux E."/>
            <person name="Bilodeau G."/>
        </authorList>
    </citation>
    <scope>NUCLEOTIDE SEQUENCE [LARGE SCALE GENOMIC DNA]</scope>
    <source>
        <strain evidence="7 8">CBS 160.35</strain>
    </source>
</reference>
<keyword evidence="5 7" id="KW-0503">Monooxygenase</keyword>
<dbReference type="InterPro" id="IPR001128">
    <property type="entry name" value="Cyt_P450"/>
</dbReference>
<protein>
    <submittedName>
        <fullName evidence="7">Cytochrome P450 monooxygenase</fullName>
    </submittedName>
</protein>
<dbReference type="Proteomes" id="UP000443090">
    <property type="component" value="Unassembled WGS sequence"/>
</dbReference>
<dbReference type="InterPro" id="IPR002401">
    <property type="entry name" value="Cyt_P450_E_grp-I"/>
</dbReference>
<dbReference type="Gene3D" id="1.10.630.10">
    <property type="entry name" value="Cytochrome P450"/>
    <property type="match status" value="1"/>
</dbReference>
<evidence type="ECO:0000256" key="4">
    <source>
        <dbReference type="ARBA" id="ARBA00023004"/>
    </source>
</evidence>
<evidence type="ECO:0000256" key="6">
    <source>
        <dbReference type="PIRSR" id="PIRSR602401-1"/>
    </source>
</evidence>
<evidence type="ECO:0000256" key="5">
    <source>
        <dbReference type="ARBA" id="ARBA00023033"/>
    </source>
</evidence>
<feature type="binding site" description="axial binding residue" evidence="6">
    <location>
        <position position="459"/>
    </location>
    <ligand>
        <name>heme</name>
        <dbReference type="ChEBI" id="CHEBI:30413"/>
    </ligand>
    <ligandPart>
        <name>Fe</name>
        <dbReference type="ChEBI" id="CHEBI:18248"/>
    </ligandPart>
</feature>
<dbReference type="AlphaFoldDB" id="A0A8H8RJX7"/>
<keyword evidence="8" id="KW-1185">Reference proteome</keyword>
<keyword evidence="3" id="KW-0560">Oxidoreductase</keyword>
<keyword evidence="2 6" id="KW-0479">Metal-binding</keyword>
<dbReference type="Pfam" id="PF00067">
    <property type="entry name" value="p450"/>
    <property type="match status" value="1"/>
</dbReference>
<sequence length="545" mass="61418">MSLMLYSVAAFVAALGLYRLLQVGKRDPRMPKGPPTLPILGNFHQIPNSGLYRQFRVWAKEYGSVFSLKFGPSNIVVLCDREAIHELLDKKGSIYSDRPNTYVGQLLTKGDHIAIHQMDSMWREKRKVIAHNFSPKALDERHFRIQEAEATVILNDLLRTPENFFDCVRRYTASVAATLVFGQRGATFESFWAHGVFDVMSKWTEAMEAGANPPVDEYPILKLLPKQICFWKRRAIQAGDAMDATWTRARSIVDTRRSKGDKRDCIVDHLLDEYNEKGFPMSQHAFNNLVGELVEGGADTTAAQLLTLVLAFAKNPEVQEKARKEIDPLCGTKRSPVWTDFKSLPYINAIVKEGMRWRPVAVTALPHRARQDGYYKGMLIPKDSTIFIPTWAIHHSEEIFEDNEAFNPDRFLGFPKLASEYAGSANWEERDKSLQSLRDSLANTLSAHHYGYGAGRRVCPGMHLAERNMWRIAAKLLWAFDIAEPLDPLTGKVVALDANAYNPGITQAPLPFKVRITPRSKAHAAAISKELSGALDFLSPFTSKE</sequence>
<dbReference type="GO" id="GO:0016705">
    <property type="term" value="F:oxidoreductase activity, acting on paired donors, with incorporation or reduction of molecular oxygen"/>
    <property type="evidence" value="ECO:0007669"/>
    <property type="project" value="InterPro"/>
</dbReference>
<dbReference type="GO" id="GO:0005506">
    <property type="term" value="F:iron ion binding"/>
    <property type="evidence" value="ECO:0007669"/>
    <property type="project" value="InterPro"/>
</dbReference>
<dbReference type="PRINTS" id="PR00463">
    <property type="entry name" value="EP450I"/>
</dbReference>
<organism evidence="7 8">
    <name type="scientific">Lachnellula occidentalis</name>
    <dbReference type="NCBI Taxonomy" id="215460"/>
    <lineage>
        <taxon>Eukaryota</taxon>
        <taxon>Fungi</taxon>
        <taxon>Dikarya</taxon>
        <taxon>Ascomycota</taxon>
        <taxon>Pezizomycotina</taxon>
        <taxon>Leotiomycetes</taxon>
        <taxon>Helotiales</taxon>
        <taxon>Lachnaceae</taxon>
        <taxon>Lachnellula</taxon>
    </lineage>
</organism>
<evidence type="ECO:0000313" key="7">
    <source>
        <dbReference type="EMBL" id="TVY36875.1"/>
    </source>
</evidence>
<dbReference type="EMBL" id="QGMI01000773">
    <property type="protein sequence ID" value="TVY36875.1"/>
    <property type="molecule type" value="Genomic_DNA"/>
</dbReference>
<proteinExistence type="inferred from homology"/>
<dbReference type="CDD" id="cd11065">
    <property type="entry name" value="CYP64-like"/>
    <property type="match status" value="1"/>
</dbReference>
<dbReference type="GO" id="GO:0020037">
    <property type="term" value="F:heme binding"/>
    <property type="evidence" value="ECO:0007669"/>
    <property type="project" value="InterPro"/>
</dbReference>
<dbReference type="PANTHER" id="PTHR46300:SF2">
    <property type="entry name" value="CYTOCHROME P450 MONOOXYGENASE ALNH-RELATED"/>
    <property type="match status" value="1"/>
</dbReference>
<gene>
    <name evidence="7" type="primary">patI_10</name>
    <name evidence="7" type="ORF">LOCC1_G005620</name>
</gene>
<dbReference type="PANTHER" id="PTHR46300">
    <property type="entry name" value="P450, PUTATIVE (EUROFUNG)-RELATED-RELATED"/>
    <property type="match status" value="1"/>
</dbReference>
<dbReference type="OrthoDB" id="1055148at2759"/>
<evidence type="ECO:0000256" key="3">
    <source>
        <dbReference type="ARBA" id="ARBA00023002"/>
    </source>
</evidence>
<name>A0A8H8RJX7_9HELO</name>
<comment type="caution">
    <text evidence="7">The sequence shown here is derived from an EMBL/GenBank/DDBJ whole genome shotgun (WGS) entry which is preliminary data.</text>
</comment>